<dbReference type="GO" id="GO:0019843">
    <property type="term" value="F:rRNA binding"/>
    <property type="evidence" value="ECO:0007669"/>
    <property type="project" value="UniProtKB-UniRule"/>
</dbReference>
<evidence type="ECO:0000256" key="5">
    <source>
        <dbReference type="HAMAP-Rule" id="MF_00844"/>
    </source>
</evidence>
<keyword evidence="1 5" id="KW-0820">tRNA-binding</keyword>
<dbReference type="EMBL" id="CP046522">
    <property type="protein sequence ID" value="QGU95132.1"/>
    <property type="molecule type" value="Genomic_DNA"/>
</dbReference>
<dbReference type="PANTHER" id="PTHR15239">
    <property type="entry name" value="NUCLEAR EXPORT MEDIATOR FACTOR NEMF"/>
    <property type="match status" value="1"/>
</dbReference>
<comment type="subunit">
    <text evidence="5">Associates with stalled 50S ribosomal subunits. Binds to RqcP.</text>
</comment>
<evidence type="ECO:0000256" key="3">
    <source>
        <dbReference type="ARBA" id="ARBA00022884"/>
    </source>
</evidence>
<accession>A0A6I6EN88</accession>
<keyword evidence="8" id="KW-1185">Reference proteome</keyword>
<dbReference type="Pfam" id="PF05833">
    <property type="entry name" value="NFACT_N"/>
    <property type="match status" value="1"/>
</dbReference>
<comment type="function">
    <text evidence="5">Key component of the ribosome quality control system (RQC), a ribosome-associated complex that mediates the extraction of incompletely synthesized nascent chains from stalled ribosomes and their subsequent degradation. RqcH recruits Ala-charged tRNA, and with RqcP directs the elongation of stalled nascent chains on 50S ribosomal subunits, leading to non-templated C-terminal alanine extensions (Ala tail). The Ala tail promotes nascent chain degradation. May add between 1 and at least 8 Ala residues. Binds to stalled 50S ribosomal subunits.</text>
</comment>
<dbReference type="Gene3D" id="3.40.970.40">
    <property type="entry name" value="fibrinogen binding protein from staphylococcus aureus domain like"/>
    <property type="match status" value="1"/>
</dbReference>
<comment type="similarity">
    <text evidence="5">Belongs to the NEMF family.</text>
</comment>
<keyword evidence="5" id="KW-0175">Coiled coil</keyword>
<keyword evidence="2 5" id="KW-0699">rRNA-binding</keyword>
<dbReference type="FunFam" id="2.30.310.10:FF:000004">
    <property type="entry name" value="Fibronectin-binding protein A"/>
    <property type="match status" value="1"/>
</dbReference>
<dbReference type="GO" id="GO:0000049">
    <property type="term" value="F:tRNA binding"/>
    <property type="evidence" value="ECO:0007669"/>
    <property type="project" value="UniProtKB-UniRule"/>
</dbReference>
<evidence type="ECO:0000259" key="6">
    <source>
        <dbReference type="Pfam" id="PF05670"/>
    </source>
</evidence>
<evidence type="ECO:0000256" key="4">
    <source>
        <dbReference type="ARBA" id="ARBA00022917"/>
    </source>
</evidence>
<sequence>MALDGIFLFSLIGELKDTIVNGKVDKINQPEKDEIVLNIRKGKIHYKLLISSSSTYPRINLTELNKPNPMQAPMFCMVLRKYLSNAKILDIKQIDSDRIAVIHFESTDELGFDSTYSLIVEIMGRHSNITLIRDRDGIVMDSIKHITPDINSYRSIFPGVKYIYPPKSNKLNPFNFTYTEVYNYIKDNNLDFNNSIFSSIFTGISKTLSTEICFNLKMNDITLEIDNLDRILDFSKNTFDKISLKDFKHILYKSNEKNLIDFYCIELNTLSEYIKVTYLSPSALIENFYSAKDKSDRLKSKSSDLQKVIINNINRCVKKERILTSTLKQCEEKETYKLFGELLTSNIYELKKGMKEAKVNNYYSEDYAAVRIPLNENKTPSENIQVYYKKYNKLKKSEESAYRQLEQNADELNYLQSVLTNIQNVDNYDEIEEIKKELIETGYIKFRKSYKSNKSKVSKPMHFISTDGFHIYVGKNNIQNDYLTLKFANKNDIWLHTKNIPGSHVIIKNTNTIPESTLKEAANLAAYYSKSQNSSNVPIDYTEVRNVKKPSGSKPGMVIYYTNQTIYVTPESPTLNLLKD</sequence>
<dbReference type="InterPro" id="IPR051608">
    <property type="entry name" value="RQC_Subunit_NEMF"/>
</dbReference>
<feature type="coiled-coil region" evidence="5">
    <location>
        <begin position="388"/>
        <end position="415"/>
    </location>
</feature>
<evidence type="ECO:0000256" key="2">
    <source>
        <dbReference type="ARBA" id="ARBA00022730"/>
    </source>
</evidence>
<dbReference type="GO" id="GO:0072344">
    <property type="term" value="P:rescue of stalled ribosome"/>
    <property type="evidence" value="ECO:0007669"/>
    <property type="project" value="UniProtKB-UniRule"/>
</dbReference>
<proteinExistence type="inferred from homology"/>
<name>A0A6I6EN88_9CLOT</name>
<dbReference type="GO" id="GO:0043023">
    <property type="term" value="F:ribosomal large subunit binding"/>
    <property type="evidence" value="ECO:0007669"/>
    <property type="project" value="UniProtKB-UniRule"/>
</dbReference>
<reference evidence="7 8" key="1">
    <citation type="submission" date="2019-12" db="EMBL/GenBank/DDBJ databases">
        <title>Genome sequenceing of Clostridium bovifaecis.</title>
        <authorList>
            <person name="Yao Y."/>
        </authorList>
    </citation>
    <scope>NUCLEOTIDE SEQUENCE [LARGE SCALE GENOMIC DNA]</scope>
    <source>
        <strain evidence="7 8">BXX</strain>
    </source>
</reference>
<keyword evidence="3 5" id="KW-0694">RNA-binding</keyword>
<feature type="domain" description="NFACT RNA-binding" evidence="6">
    <location>
        <begin position="459"/>
        <end position="552"/>
    </location>
</feature>
<evidence type="ECO:0000313" key="8">
    <source>
        <dbReference type="Proteomes" id="UP000422764"/>
    </source>
</evidence>
<dbReference type="InterPro" id="IPR008532">
    <property type="entry name" value="NFACT_RNA-bd"/>
</dbReference>
<keyword evidence="4 5" id="KW-0648">Protein biosynthesis</keyword>
<gene>
    <name evidence="5" type="primary">rqcH</name>
    <name evidence="7" type="ORF">GOM49_08530</name>
</gene>
<dbReference type="GO" id="GO:1990112">
    <property type="term" value="C:RQC complex"/>
    <property type="evidence" value="ECO:0007669"/>
    <property type="project" value="TreeGrafter"/>
</dbReference>
<dbReference type="InterPro" id="IPR043682">
    <property type="entry name" value="RqcH_bacterial"/>
</dbReference>
<dbReference type="Pfam" id="PF05670">
    <property type="entry name" value="NFACT-R_1"/>
    <property type="match status" value="1"/>
</dbReference>
<evidence type="ECO:0000313" key="7">
    <source>
        <dbReference type="EMBL" id="QGU95132.1"/>
    </source>
</evidence>
<dbReference type="PANTHER" id="PTHR15239:SF6">
    <property type="entry name" value="RIBOSOME QUALITY CONTROL COMPLEX SUBUNIT NEMF"/>
    <property type="match status" value="1"/>
</dbReference>
<dbReference type="HAMAP" id="MF_00844_B">
    <property type="entry name" value="RqcH_B"/>
    <property type="match status" value="1"/>
</dbReference>
<protein>
    <recommendedName>
        <fullName evidence="5">Rqc2 homolog RqcH</fullName>
        <shortName evidence="5">RqcH</shortName>
    </recommendedName>
</protein>
<evidence type="ECO:0000256" key="1">
    <source>
        <dbReference type="ARBA" id="ARBA00022555"/>
    </source>
</evidence>
<dbReference type="Gene3D" id="2.30.310.10">
    <property type="entry name" value="ibrinogen binding protein from staphylococcus aureus domain"/>
    <property type="match status" value="1"/>
</dbReference>
<organism evidence="7 8">
    <name type="scientific">Clostridium bovifaecis</name>
    <dbReference type="NCBI Taxonomy" id="2184719"/>
    <lineage>
        <taxon>Bacteria</taxon>
        <taxon>Bacillati</taxon>
        <taxon>Bacillota</taxon>
        <taxon>Clostridia</taxon>
        <taxon>Eubacteriales</taxon>
        <taxon>Clostridiaceae</taxon>
        <taxon>Clostridium</taxon>
    </lineage>
</organism>
<dbReference type="Proteomes" id="UP000422764">
    <property type="component" value="Chromosome"/>
</dbReference>
<dbReference type="AlphaFoldDB" id="A0A6I6EN88"/>